<dbReference type="Gene3D" id="1.20.1250.20">
    <property type="entry name" value="MFS general substrate transporter like domains"/>
    <property type="match status" value="1"/>
</dbReference>
<dbReference type="AlphaFoldDB" id="A0A9P9WE68"/>
<feature type="transmembrane region" description="Helical" evidence="6">
    <location>
        <begin position="217"/>
        <end position="235"/>
    </location>
</feature>
<comment type="subcellular location">
    <subcellularLocation>
        <location evidence="1">Membrane</location>
        <topology evidence="1">Multi-pass membrane protein</topology>
    </subcellularLocation>
</comment>
<feature type="transmembrane region" description="Helical" evidence="6">
    <location>
        <begin position="141"/>
        <end position="159"/>
    </location>
</feature>
<keyword evidence="4 6" id="KW-1133">Transmembrane helix</keyword>
<proteinExistence type="predicted"/>
<keyword evidence="5 6" id="KW-0472">Membrane</keyword>
<evidence type="ECO:0000313" key="8">
    <source>
        <dbReference type="Proteomes" id="UP000829685"/>
    </source>
</evidence>
<sequence>MSDPTERHGTTPPLQGQAVAYQTAGINAPEESTHSGLNDVGIVLVPRPSDDPRDPLNWSFKRKATIGLTLWFSLFTGFSAPFNGQVQIVQQAALYHKTTVEITYFRGRAFNLLGIAMNIGASAGPTFSGFITANHPWWDEYWWTIGLATLCLVLIFLFVEETTWDRTPGAQNFCAKGTWFQRRVQTFFPGTKVVKPSTGKDIVEAFVIPLKVSISPVLLLCAGFDAITFGFWVALNSLTPVWLQTPVKFGGYGFSVLDNAAFTTVHWMTLLLSQLYGHLLADWLPLWLCARNGGYTGS</sequence>
<dbReference type="PANTHER" id="PTHR23502">
    <property type="entry name" value="MAJOR FACILITATOR SUPERFAMILY"/>
    <property type="match status" value="1"/>
</dbReference>
<evidence type="ECO:0000256" key="2">
    <source>
        <dbReference type="ARBA" id="ARBA00022448"/>
    </source>
</evidence>
<keyword evidence="2" id="KW-0813">Transport</keyword>
<dbReference type="InterPro" id="IPR036259">
    <property type="entry name" value="MFS_trans_sf"/>
</dbReference>
<comment type="caution">
    <text evidence="7">The sequence shown here is derived from an EMBL/GenBank/DDBJ whole genome shotgun (WGS) entry which is preliminary data.</text>
</comment>
<evidence type="ECO:0000256" key="5">
    <source>
        <dbReference type="ARBA" id="ARBA00023136"/>
    </source>
</evidence>
<gene>
    <name evidence="7" type="ORF">JX265_010331</name>
</gene>
<evidence type="ECO:0000256" key="4">
    <source>
        <dbReference type="ARBA" id="ARBA00022989"/>
    </source>
</evidence>
<keyword evidence="3 6" id="KW-0812">Transmembrane</keyword>
<evidence type="ECO:0000313" key="7">
    <source>
        <dbReference type="EMBL" id="KAI1859328.1"/>
    </source>
</evidence>
<evidence type="ECO:0000256" key="6">
    <source>
        <dbReference type="SAM" id="Phobius"/>
    </source>
</evidence>
<dbReference type="Proteomes" id="UP000829685">
    <property type="component" value="Unassembled WGS sequence"/>
</dbReference>
<dbReference type="SUPFAM" id="SSF103473">
    <property type="entry name" value="MFS general substrate transporter"/>
    <property type="match status" value="1"/>
</dbReference>
<name>A0A9P9WE68_9PEZI</name>
<dbReference type="PANTHER" id="PTHR23502:SF132">
    <property type="entry name" value="POLYAMINE TRANSPORTER 2-RELATED"/>
    <property type="match status" value="1"/>
</dbReference>
<protein>
    <submittedName>
        <fullName evidence="7">Uncharacterized protein</fullName>
    </submittedName>
</protein>
<evidence type="ECO:0000256" key="1">
    <source>
        <dbReference type="ARBA" id="ARBA00004141"/>
    </source>
</evidence>
<accession>A0A9P9WE68</accession>
<reference evidence="7" key="1">
    <citation type="submission" date="2021-03" db="EMBL/GenBank/DDBJ databases">
        <title>Revisited historic fungal species revealed as producer of novel bioactive compounds through whole genome sequencing and comparative genomics.</title>
        <authorList>
            <person name="Vignolle G.A."/>
            <person name="Hochenegger N."/>
            <person name="Mach R.L."/>
            <person name="Mach-Aigner A.R."/>
            <person name="Javad Rahimi M."/>
            <person name="Salim K.A."/>
            <person name="Chan C.M."/>
            <person name="Lim L.B.L."/>
            <person name="Cai F."/>
            <person name="Druzhinina I.S."/>
            <person name="U'Ren J.M."/>
            <person name="Derntl C."/>
        </authorList>
    </citation>
    <scope>NUCLEOTIDE SEQUENCE</scope>
    <source>
        <strain evidence="7">TUCIM 5799</strain>
    </source>
</reference>
<dbReference type="GO" id="GO:0022857">
    <property type="term" value="F:transmembrane transporter activity"/>
    <property type="evidence" value="ECO:0007669"/>
    <property type="project" value="TreeGrafter"/>
</dbReference>
<evidence type="ECO:0000256" key="3">
    <source>
        <dbReference type="ARBA" id="ARBA00022692"/>
    </source>
</evidence>
<keyword evidence="8" id="KW-1185">Reference proteome</keyword>
<dbReference type="GO" id="GO:0005886">
    <property type="term" value="C:plasma membrane"/>
    <property type="evidence" value="ECO:0007669"/>
    <property type="project" value="TreeGrafter"/>
</dbReference>
<dbReference type="EMBL" id="JAFIMR010000034">
    <property type="protein sequence ID" value="KAI1859328.1"/>
    <property type="molecule type" value="Genomic_DNA"/>
</dbReference>
<organism evidence="7 8">
    <name type="scientific">Neoarthrinium moseri</name>
    <dbReference type="NCBI Taxonomy" id="1658444"/>
    <lineage>
        <taxon>Eukaryota</taxon>
        <taxon>Fungi</taxon>
        <taxon>Dikarya</taxon>
        <taxon>Ascomycota</taxon>
        <taxon>Pezizomycotina</taxon>
        <taxon>Sordariomycetes</taxon>
        <taxon>Xylariomycetidae</taxon>
        <taxon>Amphisphaeriales</taxon>
        <taxon>Apiosporaceae</taxon>
        <taxon>Neoarthrinium</taxon>
    </lineage>
</organism>
<feature type="transmembrane region" description="Helical" evidence="6">
    <location>
        <begin position="112"/>
        <end position="135"/>
    </location>
</feature>